<dbReference type="HAMAP" id="MF_01445">
    <property type="entry name" value="TsaD"/>
    <property type="match status" value="1"/>
</dbReference>
<feature type="region of interest" description="Disordered" evidence="8">
    <location>
        <begin position="1"/>
        <end position="89"/>
    </location>
</feature>
<feature type="compositionally biased region" description="Polar residues" evidence="8">
    <location>
        <begin position="57"/>
        <end position="71"/>
    </location>
</feature>
<gene>
    <name evidence="11" type="ORF">B0T17DRAFT_619141</name>
</gene>
<dbReference type="SUPFAM" id="SSF53067">
    <property type="entry name" value="Actin-like ATPase domain"/>
    <property type="match status" value="2"/>
</dbReference>
<name>A0AA39WNA6_9PEZI</name>
<evidence type="ECO:0000256" key="7">
    <source>
        <dbReference type="HAMAP-Rule" id="MF_03179"/>
    </source>
</evidence>
<comment type="function">
    <text evidence="7">Required for the formation of a threonylcarbamoyl group on adenosine at position 37 (t(6)A37) in mitochondrial tRNAs that read codons beginning with adenine. Probably involved in the transfer of the threonylcarbamoyl moiety of threonylcarbamoyl-AMP (TC-AMP) to the N6 group of A37. Involved in mitochondrial genome maintenance.</text>
</comment>
<protein>
    <recommendedName>
        <fullName evidence="1">N(6)-L-threonylcarbamoyladenine synthase</fullName>
        <ecNumber evidence="1">2.3.1.234</ecNumber>
    </recommendedName>
</protein>
<evidence type="ECO:0000256" key="2">
    <source>
        <dbReference type="ARBA" id="ARBA00022679"/>
    </source>
</evidence>
<dbReference type="GO" id="GO:0061711">
    <property type="term" value="F:tRNA N(6)-L-threonylcarbamoyladenine synthase activity"/>
    <property type="evidence" value="ECO:0007669"/>
    <property type="project" value="UniProtKB-EC"/>
</dbReference>
<sequence>MSGQRTLGSDPSRPSPDRRSKEEWEEWEDDEATTPIEDGDGPLIKSTPDNPEKTTRTRAGSLTTNTRQSIQKIRRLKSRHRQKAQNVKAGIRLVTDMSLLRQQQQAAQQTKPAPESRTSRTGRYVDAAALNALEGAAMPESTSSFGWLKKKPNQAPKNKKTDKVAAAAETPIEDDVSPIVGPIVIGFAMPSDSDVVISPQTAVVETPLDYPFYFGEPPKPPTSKQQISAWSPDTPDSDEIGASRSYQGTGNIERSSPPPVPTVSRNQRDTRATTFAVSDDEDDSPILRAQRNKRHTTASSFYASGDEDDMETPVTLFEEDGSPVYTRRKSLKARLQKLTSGGRRPESQGWWDQVTSPFGPHSPETVSPNANNKKSKPVLTDEWWKNSGGTGPVNKTVSPSSHIPDLPSGSRSAPEAHRPPRIIVQDFSPVSPIPPTVTASPVSPALTPSPISPILARSTNQAPVPPRAQEAQEQTRGQAQTRAQTEKASAIAEEEPVASDIPPPYSPPSRNNNIRYRAVFPPGHPLNAVYPPSPGPVSPGLTRTMTSQGAINLTDVPLTPAADGLHPSSHARLPDRAPWSFPTGDHFLASGGHGPRQKAERKRRRHEKEDAAARKMGGFWKGCGCIPVGGCFGRPGREGRKRRRVWLGVCGGMLALITLGVVLGLVLSRRAAVDSLPYSPFLNLTNFPPMPTGISTVIGTDSDATTVCLEPSTLWTCSLPKEQASSVAPFGASQPSFIFHIQFDNNTKELWKAAGAGATPTPTPTPAPRPQARGEVMGLIPLLKRLAGVRRDVDSFDTGFSPEPAPPSFQDMFFLGNTTDGVVSDEKAGEPTPFFISVLRSIDESVGPNMLSRRASIFLGFYLSIYLNFYFGVYVDICFSIYPSTYGTGAPAVLLAHPKQQPVRLYDRGLPTERYGFYTYYDKTMYVKSTQHLDNTTPGKGLVADDLNGGALEKEAKFLVTFTSARYKVEIWTRRGNSTRLLGGGVSSSNSTLPGTFPYPITVTLDTHGGTKDTKAAIAWSVGDDQRVVTSSFTRVLNFVGAGGSLVNPAADFNPSFGGMDGGTGGWSLSPSLLTLAIESSCDDTCVAVLEKSGSAARLLFNKKVTSDNREFGGIYPMVTVRSHTMHLAKIVQEALRSLPERRTPDFITVTRGPGMTANLSIGLNTAKGLAVAMDVPLLGVHHMQAHALTPRLVTALNQPWPSTTSEAQRSPAFPFLTLLVSGGHSQLVLSRSLTSHAILATTNAGGGPIGNIMDKVARDLLPADVTAAAGNVMYGALLERFAFPSAQEDQDCDYEYTPPLHRRDEILPFDSGLGWTLTAPLADRRTMEYSFTGLGSQALRILAASPTSMGVDERRVLARGFMRVAFEHLASRAMFALTRLREQHELDKAQAQGGGDDGVTGTAAQIKTLVLSGGVASNGFLRRVMRSWLDVRGFGEVEMVAPPPPLCTDNAAMIAWTGVEMWEAGWRSDLGILPIREWSVDHEREDGGILGPEGWYRAGEGEELSG</sequence>
<dbReference type="InterPro" id="IPR017861">
    <property type="entry name" value="KAE1/TsaD"/>
</dbReference>
<keyword evidence="4 7" id="KW-0479">Metal-binding</keyword>
<feature type="transmembrane region" description="Helical" evidence="9">
    <location>
        <begin position="645"/>
        <end position="667"/>
    </location>
</feature>
<comment type="subcellular location">
    <subcellularLocation>
        <location evidence="7">Mitochondrion</location>
    </subcellularLocation>
</comment>
<evidence type="ECO:0000256" key="8">
    <source>
        <dbReference type="SAM" id="MobiDB-lite"/>
    </source>
</evidence>
<keyword evidence="5 7" id="KW-0012">Acyltransferase</keyword>
<comment type="caution">
    <text evidence="11">The sequence shown here is derived from an EMBL/GenBank/DDBJ whole genome shotgun (WGS) entry which is preliminary data.</text>
</comment>
<dbReference type="EMBL" id="JAULSR010000005">
    <property type="protein sequence ID" value="KAK0618565.1"/>
    <property type="molecule type" value="Genomic_DNA"/>
</dbReference>
<dbReference type="PANTHER" id="PTHR11735">
    <property type="entry name" value="TRNA N6-ADENOSINE THREONYLCARBAMOYLTRANSFERASE"/>
    <property type="match status" value="1"/>
</dbReference>
<dbReference type="PROSITE" id="PS01016">
    <property type="entry name" value="GLYCOPROTEASE"/>
    <property type="match status" value="1"/>
</dbReference>
<feature type="compositionally biased region" description="Polar residues" evidence="8">
    <location>
        <begin position="222"/>
        <end position="231"/>
    </location>
</feature>
<feature type="region of interest" description="Disordered" evidence="8">
    <location>
        <begin position="214"/>
        <end position="318"/>
    </location>
</feature>
<organism evidence="11 12">
    <name type="scientific">Bombardia bombarda</name>
    <dbReference type="NCBI Taxonomy" id="252184"/>
    <lineage>
        <taxon>Eukaryota</taxon>
        <taxon>Fungi</taxon>
        <taxon>Dikarya</taxon>
        <taxon>Ascomycota</taxon>
        <taxon>Pezizomycotina</taxon>
        <taxon>Sordariomycetes</taxon>
        <taxon>Sordariomycetidae</taxon>
        <taxon>Sordariales</taxon>
        <taxon>Lasiosphaeriaceae</taxon>
        <taxon>Bombardia</taxon>
    </lineage>
</organism>
<dbReference type="InterPro" id="IPR022450">
    <property type="entry name" value="TsaD"/>
</dbReference>
<comment type="catalytic activity">
    <reaction evidence="6 7">
        <text>L-threonylcarbamoyladenylate + adenosine(37) in tRNA = N(6)-L-threonylcarbamoyladenosine(37) in tRNA + AMP + H(+)</text>
        <dbReference type="Rhea" id="RHEA:37059"/>
        <dbReference type="Rhea" id="RHEA-COMP:10162"/>
        <dbReference type="Rhea" id="RHEA-COMP:10163"/>
        <dbReference type="ChEBI" id="CHEBI:15378"/>
        <dbReference type="ChEBI" id="CHEBI:73682"/>
        <dbReference type="ChEBI" id="CHEBI:74411"/>
        <dbReference type="ChEBI" id="CHEBI:74418"/>
        <dbReference type="ChEBI" id="CHEBI:456215"/>
        <dbReference type="EC" id="2.3.1.234"/>
    </reaction>
</comment>
<dbReference type="Gene3D" id="3.30.420.40">
    <property type="match status" value="3"/>
</dbReference>
<dbReference type="InterPro" id="IPR017860">
    <property type="entry name" value="Peptidase_M22_CS"/>
</dbReference>
<evidence type="ECO:0000313" key="11">
    <source>
        <dbReference type="EMBL" id="KAK0618565.1"/>
    </source>
</evidence>
<reference evidence="11" key="1">
    <citation type="submission" date="2023-06" db="EMBL/GenBank/DDBJ databases">
        <title>Genome-scale phylogeny and comparative genomics of the fungal order Sordariales.</title>
        <authorList>
            <consortium name="Lawrence Berkeley National Laboratory"/>
            <person name="Hensen N."/>
            <person name="Bonometti L."/>
            <person name="Westerberg I."/>
            <person name="Brannstrom I.O."/>
            <person name="Guillou S."/>
            <person name="Cros-Aarteil S."/>
            <person name="Calhoun S."/>
            <person name="Haridas S."/>
            <person name="Kuo A."/>
            <person name="Mondo S."/>
            <person name="Pangilinan J."/>
            <person name="Riley R."/>
            <person name="LaButti K."/>
            <person name="Andreopoulos B."/>
            <person name="Lipzen A."/>
            <person name="Chen C."/>
            <person name="Yanf M."/>
            <person name="Daum C."/>
            <person name="Ng V."/>
            <person name="Clum A."/>
            <person name="Steindorff A."/>
            <person name="Ohm R."/>
            <person name="Martin F."/>
            <person name="Silar P."/>
            <person name="Natvig D."/>
            <person name="Lalanne C."/>
            <person name="Gautier V."/>
            <person name="Ament-velasquez S.L."/>
            <person name="Kruys A."/>
            <person name="Hutchinson M.I."/>
            <person name="Powell A.J."/>
            <person name="Barry K."/>
            <person name="Miller A.N."/>
            <person name="Grigoriev I.V."/>
            <person name="Debuchy R."/>
            <person name="Gladieux P."/>
            <person name="Thoren M.H."/>
            <person name="Johannesson H."/>
        </authorList>
    </citation>
    <scope>NUCLEOTIDE SEQUENCE</scope>
    <source>
        <strain evidence="11">SMH3391-2</strain>
    </source>
</reference>
<keyword evidence="3 7" id="KW-0819">tRNA processing</keyword>
<evidence type="ECO:0000256" key="6">
    <source>
        <dbReference type="ARBA" id="ARBA00048117"/>
    </source>
</evidence>
<dbReference type="Proteomes" id="UP001174934">
    <property type="component" value="Unassembled WGS sequence"/>
</dbReference>
<feature type="domain" description="Gcp-like" evidence="10">
    <location>
        <begin position="1105"/>
        <end position="1457"/>
    </location>
</feature>
<accession>A0AA39WNA6</accession>
<evidence type="ECO:0000256" key="5">
    <source>
        <dbReference type="ARBA" id="ARBA00023315"/>
    </source>
</evidence>
<comment type="similarity">
    <text evidence="7">Belongs to the KAE1 / TsaD family.</text>
</comment>
<evidence type="ECO:0000259" key="10">
    <source>
        <dbReference type="Pfam" id="PF00814"/>
    </source>
</evidence>
<dbReference type="GO" id="GO:0046872">
    <property type="term" value="F:metal ion binding"/>
    <property type="evidence" value="ECO:0007669"/>
    <property type="project" value="UniProtKB-KW"/>
</dbReference>
<keyword evidence="9" id="KW-1133">Transmembrane helix</keyword>
<dbReference type="PRINTS" id="PR00789">
    <property type="entry name" value="OSIALOPTASE"/>
</dbReference>
<keyword evidence="7" id="KW-0496">Mitochondrion</keyword>
<evidence type="ECO:0000256" key="9">
    <source>
        <dbReference type="SAM" id="Phobius"/>
    </source>
</evidence>
<dbReference type="EC" id="2.3.1.234" evidence="1"/>
<evidence type="ECO:0000256" key="3">
    <source>
        <dbReference type="ARBA" id="ARBA00022694"/>
    </source>
</evidence>
<evidence type="ECO:0000256" key="4">
    <source>
        <dbReference type="ARBA" id="ARBA00022723"/>
    </source>
</evidence>
<evidence type="ECO:0000256" key="1">
    <source>
        <dbReference type="ARBA" id="ARBA00012156"/>
    </source>
</evidence>
<feature type="region of interest" description="Disordered" evidence="8">
    <location>
        <begin position="585"/>
        <end position="611"/>
    </location>
</feature>
<feature type="compositionally biased region" description="Basic residues" evidence="8">
    <location>
        <begin position="595"/>
        <end position="606"/>
    </location>
</feature>
<keyword evidence="9" id="KW-0812">Transmembrane</keyword>
<feature type="compositionally biased region" description="Basic residues" evidence="8">
    <location>
        <begin position="72"/>
        <end position="83"/>
    </location>
</feature>
<keyword evidence="12" id="KW-1185">Reference proteome</keyword>
<keyword evidence="2 7" id="KW-0808">Transferase</keyword>
<feature type="compositionally biased region" description="Acidic residues" evidence="8">
    <location>
        <begin position="23"/>
        <end position="40"/>
    </location>
</feature>
<feature type="compositionally biased region" description="Acidic residues" evidence="8">
    <location>
        <begin position="305"/>
        <end position="318"/>
    </location>
</feature>
<feature type="compositionally biased region" description="Low complexity" evidence="8">
    <location>
        <begin position="467"/>
        <end position="483"/>
    </location>
</feature>
<dbReference type="PANTHER" id="PTHR11735:SF6">
    <property type="entry name" value="TRNA N6-ADENOSINE THREONYLCARBAMOYLTRANSFERASE, MITOCHONDRIAL"/>
    <property type="match status" value="1"/>
</dbReference>
<dbReference type="Pfam" id="PF00814">
    <property type="entry name" value="TsaD"/>
    <property type="match status" value="1"/>
</dbReference>
<dbReference type="InterPro" id="IPR000905">
    <property type="entry name" value="Gcp-like_dom"/>
</dbReference>
<feature type="region of interest" description="Disordered" evidence="8">
    <location>
        <begin position="336"/>
        <end position="507"/>
    </location>
</feature>
<feature type="transmembrane region" description="Helical" evidence="9">
    <location>
        <begin position="857"/>
        <end position="875"/>
    </location>
</feature>
<comment type="cofactor">
    <cofactor evidence="7">
        <name>a divalent metal cation</name>
        <dbReference type="ChEBI" id="CHEBI:60240"/>
    </cofactor>
    <text evidence="7">Binds 1 divalent metal cation per subunit.</text>
</comment>
<proteinExistence type="inferred from homology"/>
<dbReference type="InterPro" id="IPR043129">
    <property type="entry name" value="ATPase_NBD"/>
</dbReference>
<keyword evidence="9" id="KW-0472">Membrane</keyword>
<comment type="subunit">
    <text evidence="7">Homodimer.</text>
</comment>
<evidence type="ECO:0000313" key="12">
    <source>
        <dbReference type="Proteomes" id="UP001174934"/>
    </source>
</evidence>
<dbReference type="GO" id="GO:0072670">
    <property type="term" value="P:mitochondrial tRNA threonylcarbamoyladenosine modification"/>
    <property type="evidence" value="ECO:0007669"/>
    <property type="project" value="TreeGrafter"/>
</dbReference>
<feature type="compositionally biased region" description="Polar residues" evidence="8">
    <location>
        <begin position="244"/>
        <end position="254"/>
    </location>
</feature>
<dbReference type="GO" id="GO:0005739">
    <property type="term" value="C:mitochondrion"/>
    <property type="evidence" value="ECO:0007669"/>
    <property type="project" value="UniProtKB-SubCell"/>
</dbReference>